<protein>
    <submittedName>
        <fullName evidence="1">Uncharacterized protein</fullName>
    </submittedName>
</protein>
<reference evidence="1" key="2">
    <citation type="submission" date="2015-06" db="UniProtKB">
        <authorList>
            <consortium name="EnsemblMetazoa"/>
        </authorList>
    </citation>
    <scope>IDENTIFICATION</scope>
</reference>
<dbReference type="AlphaFoldDB" id="T1GJS6"/>
<accession>T1GJS6</accession>
<keyword evidence="2" id="KW-1185">Reference proteome</keyword>
<dbReference type="EnsemblMetazoa" id="MESCA003730-RA">
    <property type="protein sequence ID" value="MESCA003730-PA"/>
    <property type="gene ID" value="MESCA003730"/>
</dbReference>
<dbReference type="STRING" id="36166.T1GJS6"/>
<reference evidence="2" key="1">
    <citation type="submission" date="2013-02" db="EMBL/GenBank/DDBJ databases">
        <authorList>
            <person name="Hughes D."/>
        </authorList>
    </citation>
    <scope>NUCLEOTIDE SEQUENCE</scope>
    <source>
        <strain>Durham</strain>
        <strain evidence="2">NC isolate 2 -- Noor lab</strain>
    </source>
</reference>
<organism evidence="1 2">
    <name type="scientific">Megaselia scalaris</name>
    <name type="common">Humpbacked fly</name>
    <name type="synonym">Phora scalaris</name>
    <dbReference type="NCBI Taxonomy" id="36166"/>
    <lineage>
        <taxon>Eukaryota</taxon>
        <taxon>Metazoa</taxon>
        <taxon>Ecdysozoa</taxon>
        <taxon>Arthropoda</taxon>
        <taxon>Hexapoda</taxon>
        <taxon>Insecta</taxon>
        <taxon>Pterygota</taxon>
        <taxon>Neoptera</taxon>
        <taxon>Endopterygota</taxon>
        <taxon>Diptera</taxon>
        <taxon>Brachycera</taxon>
        <taxon>Muscomorpha</taxon>
        <taxon>Platypezoidea</taxon>
        <taxon>Phoridae</taxon>
        <taxon>Megaseliini</taxon>
        <taxon>Megaselia</taxon>
    </lineage>
</organism>
<evidence type="ECO:0000313" key="2">
    <source>
        <dbReference type="Proteomes" id="UP000015102"/>
    </source>
</evidence>
<name>T1GJS6_MEGSC</name>
<dbReference type="EMBL" id="CAQQ02092205">
    <property type="status" value="NOT_ANNOTATED_CDS"/>
    <property type="molecule type" value="Genomic_DNA"/>
</dbReference>
<proteinExistence type="predicted"/>
<sequence length="84" mass="9616">MNNLFFTLISDEGRKLHFASPVRRKSVLAPILNKIKNGGEDSDKKTGEGHIALQIEPAKRVKRHSIHGMMEEENIIRPHQKYVN</sequence>
<evidence type="ECO:0000313" key="1">
    <source>
        <dbReference type="EnsemblMetazoa" id="MESCA003730-PA"/>
    </source>
</evidence>
<dbReference type="HOGENOM" id="CLU_2530043_0_0_1"/>
<dbReference type="Proteomes" id="UP000015102">
    <property type="component" value="Unassembled WGS sequence"/>
</dbReference>